<accession>A0ABR3Z6Q3</accession>
<evidence type="ECO:0000313" key="2">
    <source>
        <dbReference type="EMBL" id="KAL1896000.1"/>
    </source>
</evidence>
<reference evidence="2 3" key="1">
    <citation type="journal article" date="2024" name="IMA Fungus">
        <title>IMA Genome - F19 : A genome assembly and annotation guide to empower mycologists, including annotated draft genome sequences of Ceratocystis pirilliformis, Diaporthe australafricana, Fusarium ophioides, Paecilomyces lecythidis, and Sporothrix stenoceras.</title>
        <authorList>
            <person name="Aylward J."/>
            <person name="Wilson A.M."/>
            <person name="Visagie C.M."/>
            <person name="Spraker J."/>
            <person name="Barnes I."/>
            <person name="Buitendag C."/>
            <person name="Ceriani C."/>
            <person name="Del Mar Angel L."/>
            <person name="du Plessis D."/>
            <person name="Fuchs T."/>
            <person name="Gasser K."/>
            <person name="Kramer D."/>
            <person name="Li W."/>
            <person name="Munsamy K."/>
            <person name="Piso A."/>
            <person name="Price J.L."/>
            <person name="Sonnekus B."/>
            <person name="Thomas C."/>
            <person name="van der Nest A."/>
            <person name="van Dijk A."/>
            <person name="van Heerden A."/>
            <person name="van Vuuren N."/>
            <person name="Yilmaz N."/>
            <person name="Duong T.A."/>
            <person name="van der Merwe N.A."/>
            <person name="Wingfield M.J."/>
            <person name="Wingfield B.D."/>
        </authorList>
    </citation>
    <scope>NUCLEOTIDE SEQUENCE [LARGE SCALE GENOMIC DNA]</scope>
    <source>
        <strain evidence="2 3">CMW 12675</strain>
    </source>
</reference>
<dbReference type="Proteomes" id="UP001583280">
    <property type="component" value="Unassembled WGS sequence"/>
</dbReference>
<feature type="chain" id="PRO_5047327360" evidence="1">
    <location>
        <begin position="20"/>
        <end position="194"/>
    </location>
</feature>
<evidence type="ECO:0000313" key="3">
    <source>
        <dbReference type="Proteomes" id="UP001583280"/>
    </source>
</evidence>
<name>A0ABR3Z6Q3_9PEZI</name>
<protein>
    <submittedName>
        <fullName evidence="2">Uncharacterized protein</fullName>
    </submittedName>
</protein>
<sequence length="194" mass="22024">MRSFALLASLLLPLLGVQAGKLEDHDYQVSYDEEDSSSSINIQSPHYPHFILNSISIEKEESMAVIYVAVNSEEPDHTKKLSLAEIFNEVCTLRDTSPSDLDLLVFDDLDSSTQTTIYSYRQQKGIGRKEDIEFTPGTSGWEKFSNLHYYNKAVSVNPGKSISKIEIKVMEAERLWDWADRVGSYDALYFTYSS</sequence>
<keyword evidence="1" id="KW-0732">Signal</keyword>
<organism evidence="2 3">
    <name type="scientific">Ceratocystis pirilliformis</name>
    <dbReference type="NCBI Taxonomy" id="259994"/>
    <lineage>
        <taxon>Eukaryota</taxon>
        <taxon>Fungi</taxon>
        <taxon>Dikarya</taxon>
        <taxon>Ascomycota</taxon>
        <taxon>Pezizomycotina</taxon>
        <taxon>Sordariomycetes</taxon>
        <taxon>Hypocreomycetidae</taxon>
        <taxon>Microascales</taxon>
        <taxon>Ceratocystidaceae</taxon>
        <taxon>Ceratocystis</taxon>
    </lineage>
</organism>
<dbReference type="EMBL" id="JAWDJO010000064">
    <property type="protein sequence ID" value="KAL1896000.1"/>
    <property type="molecule type" value="Genomic_DNA"/>
</dbReference>
<gene>
    <name evidence="2" type="ORF">Cpir12675_002976</name>
</gene>
<keyword evidence="3" id="KW-1185">Reference proteome</keyword>
<evidence type="ECO:0000256" key="1">
    <source>
        <dbReference type="SAM" id="SignalP"/>
    </source>
</evidence>
<comment type="caution">
    <text evidence="2">The sequence shown here is derived from an EMBL/GenBank/DDBJ whole genome shotgun (WGS) entry which is preliminary data.</text>
</comment>
<feature type="signal peptide" evidence="1">
    <location>
        <begin position="1"/>
        <end position="19"/>
    </location>
</feature>
<proteinExistence type="predicted"/>